<name>A0A4V1L5S4_9BACT</name>
<feature type="compositionally biased region" description="Low complexity" evidence="1">
    <location>
        <begin position="127"/>
        <end position="138"/>
    </location>
</feature>
<dbReference type="OrthoDB" id="123529at2"/>
<organism evidence="3 4">
    <name type="scientific">Granulicella sibirica</name>
    <dbReference type="NCBI Taxonomy" id="2479048"/>
    <lineage>
        <taxon>Bacteria</taxon>
        <taxon>Pseudomonadati</taxon>
        <taxon>Acidobacteriota</taxon>
        <taxon>Terriglobia</taxon>
        <taxon>Terriglobales</taxon>
        <taxon>Acidobacteriaceae</taxon>
        <taxon>Granulicella</taxon>
    </lineage>
</organism>
<evidence type="ECO:0000256" key="2">
    <source>
        <dbReference type="SAM" id="SignalP"/>
    </source>
</evidence>
<dbReference type="GO" id="GO:0003743">
    <property type="term" value="F:translation initiation factor activity"/>
    <property type="evidence" value="ECO:0007669"/>
    <property type="project" value="UniProtKB-KW"/>
</dbReference>
<proteinExistence type="predicted"/>
<dbReference type="Proteomes" id="UP000289437">
    <property type="component" value="Unassembled WGS sequence"/>
</dbReference>
<keyword evidence="4" id="KW-1185">Reference proteome</keyword>
<evidence type="ECO:0000313" key="3">
    <source>
        <dbReference type="EMBL" id="RXH56774.1"/>
    </source>
</evidence>
<comment type="caution">
    <text evidence="3">The sequence shown here is derived from an EMBL/GenBank/DDBJ whole genome shotgun (WGS) entry which is preliminary data.</text>
</comment>
<feature type="region of interest" description="Disordered" evidence="1">
    <location>
        <begin position="21"/>
        <end position="143"/>
    </location>
</feature>
<sequence>MRISLLRFSQALLVSSLAATLSAGAQAPQDRSARPGGPPPSGGQGGRPSPGGQNGGNRPQPGNGGGGNRPQPGNGGGNRPSPGKPGGPQVQPPRPSPGGGGRPNPGAGRPNPGPGRPAVGRPGGGRPPQWGRPPQQRPSYQFRPNDRSLFHRYYLSRLRYINRSRRPVFTVGGYFPYGDIGYITAVPPSLYGQIPPPPPGYQVGYFDGYVVVYDPLTYFIADLVDLLQ</sequence>
<dbReference type="RefSeq" id="WP_161570786.1">
    <property type="nucleotide sequence ID" value="NZ_RDSM01000001.1"/>
</dbReference>
<evidence type="ECO:0000256" key="1">
    <source>
        <dbReference type="SAM" id="MobiDB-lite"/>
    </source>
</evidence>
<feature type="compositionally biased region" description="Gly residues" evidence="1">
    <location>
        <begin position="42"/>
        <end position="55"/>
    </location>
</feature>
<evidence type="ECO:0000313" key="4">
    <source>
        <dbReference type="Proteomes" id="UP000289437"/>
    </source>
</evidence>
<gene>
    <name evidence="3" type="ORF">GRAN_0084</name>
</gene>
<protein>
    <submittedName>
        <fullName evidence="3">Translation initiation factor 2</fullName>
    </submittedName>
</protein>
<feature type="compositionally biased region" description="Low complexity" evidence="1">
    <location>
        <begin position="104"/>
        <end position="120"/>
    </location>
</feature>
<reference evidence="3 4" key="1">
    <citation type="submission" date="2018-11" db="EMBL/GenBank/DDBJ databases">
        <authorList>
            <person name="Mardanov A.V."/>
            <person name="Ravin N.V."/>
            <person name="Dedysh S.N."/>
        </authorList>
    </citation>
    <scope>NUCLEOTIDE SEQUENCE [LARGE SCALE GENOMIC DNA]</scope>
    <source>
        <strain evidence="3 4">AF10</strain>
    </source>
</reference>
<feature type="signal peptide" evidence="2">
    <location>
        <begin position="1"/>
        <end position="27"/>
    </location>
</feature>
<dbReference type="AlphaFoldDB" id="A0A4V1L5S4"/>
<keyword evidence="3" id="KW-0648">Protein biosynthesis</keyword>
<feature type="compositionally biased region" description="Gly residues" evidence="1">
    <location>
        <begin position="62"/>
        <end position="78"/>
    </location>
</feature>
<feature type="compositionally biased region" description="Pro residues" evidence="1">
    <location>
        <begin position="82"/>
        <end position="96"/>
    </location>
</feature>
<keyword evidence="3" id="KW-0396">Initiation factor</keyword>
<keyword evidence="2" id="KW-0732">Signal</keyword>
<feature type="chain" id="PRO_5020468653" evidence="2">
    <location>
        <begin position="28"/>
        <end position="228"/>
    </location>
</feature>
<accession>A0A4V1L5S4</accession>
<dbReference type="EMBL" id="RDSM01000001">
    <property type="protein sequence ID" value="RXH56774.1"/>
    <property type="molecule type" value="Genomic_DNA"/>
</dbReference>
<reference evidence="4" key="2">
    <citation type="submission" date="2019-02" db="EMBL/GenBank/DDBJ databases">
        <title>Granulicella sibirica sp. nov., a psychrotolerant acidobacterium isolated from an organic soil layer in forested tundra, West Siberia.</title>
        <authorList>
            <person name="Oshkin I.Y."/>
            <person name="Kulichevskaya I.S."/>
            <person name="Rijpstra W.I.C."/>
            <person name="Sinninghe Damste J.S."/>
            <person name="Rakitin A.L."/>
            <person name="Ravin N.V."/>
            <person name="Dedysh S.N."/>
        </authorList>
    </citation>
    <scope>NUCLEOTIDE SEQUENCE [LARGE SCALE GENOMIC DNA]</scope>
    <source>
        <strain evidence="4">AF10</strain>
    </source>
</reference>